<dbReference type="EMBL" id="CAJNDS010002398">
    <property type="protein sequence ID" value="CAE7460098.1"/>
    <property type="molecule type" value="Genomic_DNA"/>
</dbReference>
<evidence type="ECO:0000313" key="2">
    <source>
        <dbReference type="Proteomes" id="UP000604046"/>
    </source>
</evidence>
<name>A0A812S2Z2_9DINO</name>
<reference evidence="1" key="1">
    <citation type="submission" date="2021-02" db="EMBL/GenBank/DDBJ databases">
        <authorList>
            <person name="Dougan E. K."/>
            <person name="Rhodes N."/>
            <person name="Thang M."/>
            <person name="Chan C."/>
        </authorList>
    </citation>
    <scope>NUCLEOTIDE SEQUENCE</scope>
</reference>
<dbReference type="AlphaFoldDB" id="A0A812S2Z2"/>
<sequence length="146" mass="16448">MVSMAQGIYVRVANASVACMVRTRLKTPCLKLQTDLQAGYESWQQLSSMLRSLQGPSCFSLQAAWGEVRGAFQRAAVRGGSSRHRSKAMPDSFAKRWRRSREAVVSESGPGFGLGFWECEEREPKPRPMRRTEMKLLALLRAWAPQ</sequence>
<protein>
    <submittedName>
        <fullName evidence="1">Uncharacterized protein</fullName>
    </submittedName>
</protein>
<accession>A0A812S2Z2</accession>
<keyword evidence="2" id="KW-1185">Reference proteome</keyword>
<comment type="caution">
    <text evidence="1">The sequence shown here is derived from an EMBL/GenBank/DDBJ whole genome shotgun (WGS) entry which is preliminary data.</text>
</comment>
<evidence type="ECO:0000313" key="1">
    <source>
        <dbReference type="EMBL" id="CAE7460098.1"/>
    </source>
</evidence>
<gene>
    <name evidence="1" type="ORF">SNAT2548_LOCUS25530</name>
</gene>
<dbReference type="Proteomes" id="UP000604046">
    <property type="component" value="Unassembled WGS sequence"/>
</dbReference>
<organism evidence="1 2">
    <name type="scientific">Symbiodinium natans</name>
    <dbReference type="NCBI Taxonomy" id="878477"/>
    <lineage>
        <taxon>Eukaryota</taxon>
        <taxon>Sar</taxon>
        <taxon>Alveolata</taxon>
        <taxon>Dinophyceae</taxon>
        <taxon>Suessiales</taxon>
        <taxon>Symbiodiniaceae</taxon>
        <taxon>Symbiodinium</taxon>
    </lineage>
</organism>
<proteinExistence type="predicted"/>